<dbReference type="PANTHER" id="PTHR43158">
    <property type="entry name" value="SKFA PEPTIDE EXPORT ATP-BINDING PROTEIN SKFE"/>
    <property type="match status" value="1"/>
</dbReference>
<dbReference type="InterPro" id="IPR003439">
    <property type="entry name" value="ABC_transporter-like_ATP-bd"/>
</dbReference>
<accession>A0A1H3IMC4</accession>
<reference evidence="4 5" key="1">
    <citation type="submission" date="2016-10" db="EMBL/GenBank/DDBJ databases">
        <authorList>
            <person name="Varghese N."/>
            <person name="Submissions S."/>
        </authorList>
    </citation>
    <scope>NUCLEOTIDE SEQUENCE [LARGE SCALE GENOMIC DNA]</scope>
    <source>
        <strain evidence="4 5">DSM 20748</strain>
    </source>
</reference>
<dbReference type="GO" id="GO:0005524">
    <property type="term" value="F:ATP binding"/>
    <property type="evidence" value="ECO:0007669"/>
    <property type="project" value="UniProtKB-KW"/>
</dbReference>
<dbReference type="RefSeq" id="WP_093108101.1">
    <property type="nucleotide sequence ID" value="NZ_FNOS01000008.1"/>
</dbReference>
<organism evidence="4 5">
    <name type="scientific">Salimicrobium album</name>
    <dbReference type="NCBI Taxonomy" id="50717"/>
    <lineage>
        <taxon>Bacteria</taxon>
        <taxon>Bacillati</taxon>
        <taxon>Bacillota</taxon>
        <taxon>Bacilli</taxon>
        <taxon>Bacillales</taxon>
        <taxon>Bacillaceae</taxon>
        <taxon>Salimicrobium</taxon>
    </lineage>
</organism>
<dbReference type="PANTHER" id="PTHR43158:SF5">
    <property type="entry name" value="ABC TRANSPORTER, ATP-BINDING PROTEIN"/>
    <property type="match status" value="1"/>
</dbReference>
<dbReference type="InterPro" id="IPR003593">
    <property type="entry name" value="AAA+_ATPase"/>
</dbReference>
<protein>
    <submittedName>
        <fullName evidence="4">ABC-2 type transport system ATP-binding protein</fullName>
    </submittedName>
</protein>
<keyword evidence="1" id="KW-0547">Nucleotide-binding</keyword>
<dbReference type="SMART" id="SM00382">
    <property type="entry name" value="AAA"/>
    <property type="match status" value="1"/>
</dbReference>
<sequence>MTVKVEANQISFSYKNFEALTNIDFTLENGKIYGLIGRNGAGKTSLLSLLAAYQKSTSGNLKIDGENIFENERAMAKVTFVHQVDYKDEYDTIPQFFELANRYRPTFDQQYAEQLVELFQLPTDKPLKELSTGMQSAFNVTIGLANRTPLTIFDEAYQGMDAPTREVFYNEILEEQERNPRLFILSTHLVSEMEYLFDEVLMIDKGKLIVKEDMGSLLQKGFSITGAIDDIEQVVSGLQVLSEQQLGGTKSVMVYGELPKEKEEEIKQKGLEIGSVSLHDLFIQLTKERNKDE</sequence>
<proteinExistence type="predicted"/>
<evidence type="ECO:0000259" key="3">
    <source>
        <dbReference type="PROSITE" id="PS50893"/>
    </source>
</evidence>
<dbReference type="Pfam" id="PF00005">
    <property type="entry name" value="ABC_tran"/>
    <property type="match status" value="1"/>
</dbReference>
<dbReference type="SUPFAM" id="SSF52540">
    <property type="entry name" value="P-loop containing nucleoside triphosphate hydrolases"/>
    <property type="match status" value="1"/>
</dbReference>
<comment type="caution">
    <text evidence="4">The sequence shown here is derived from an EMBL/GenBank/DDBJ whole genome shotgun (WGS) entry which is preliminary data.</text>
</comment>
<evidence type="ECO:0000313" key="5">
    <source>
        <dbReference type="Proteomes" id="UP000198647"/>
    </source>
</evidence>
<feature type="domain" description="ABC transporter" evidence="3">
    <location>
        <begin position="5"/>
        <end position="230"/>
    </location>
</feature>
<gene>
    <name evidence="4" type="ORF">SAMN04488081_2557</name>
</gene>
<name>A0A1H3IMC4_9BACI</name>
<dbReference type="EMBL" id="FNOS01000008">
    <property type="protein sequence ID" value="SDY28757.1"/>
    <property type="molecule type" value="Genomic_DNA"/>
</dbReference>
<keyword evidence="2 4" id="KW-0067">ATP-binding</keyword>
<dbReference type="CDD" id="cd03230">
    <property type="entry name" value="ABC_DR_subfamily_A"/>
    <property type="match status" value="1"/>
</dbReference>
<dbReference type="Gene3D" id="3.40.50.300">
    <property type="entry name" value="P-loop containing nucleotide triphosphate hydrolases"/>
    <property type="match status" value="1"/>
</dbReference>
<keyword evidence="5" id="KW-1185">Reference proteome</keyword>
<dbReference type="InterPro" id="IPR027417">
    <property type="entry name" value="P-loop_NTPase"/>
</dbReference>
<dbReference type="Proteomes" id="UP000198647">
    <property type="component" value="Unassembled WGS sequence"/>
</dbReference>
<evidence type="ECO:0000256" key="2">
    <source>
        <dbReference type="ARBA" id="ARBA00022840"/>
    </source>
</evidence>
<evidence type="ECO:0000313" key="4">
    <source>
        <dbReference type="EMBL" id="SDY28757.1"/>
    </source>
</evidence>
<dbReference type="PROSITE" id="PS50893">
    <property type="entry name" value="ABC_TRANSPORTER_2"/>
    <property type="match status" value="1"/>
</dbReference>
<evidence type="ECO:0000256" key="1">
    <source>
        <dbReference type="ARBA" id="ARBA00022741"/>
    </source>
</evidence>